<dbReference type="GO" id="GO:0003677">
    <property type="term" value="F:DNA binding"/>
    <property type="evidence" value="ECO:0007669"/>
    <property type="project" value="UniProtKB-KW"/>
</dbReference>
<dbReference type="InterPro" id="IPR007219">
    <property type="entry name" value="XnlR_reg_dom"/>
</dbReference>
<feature type="region of interest" description="Disordered" evidence="6">
    <location>
        <begin position="15"/>
        <end position="48"/>
    </location>
</feature>
<keyword evidence="3" id="KW-0238">DNA-binding</keyword>
<dbReference type="PANTHER" id="PTHR46910">
    <property type="entry name" value="TRANSCRIPTION FACTOR PDR1"/>
    <property type="match status" value="1"/>
</dbReference>
<evidence type="ECO:0000313" key="8">
    <source>
        <dbReference type="EMBL" id="KIW46852.1"/>
    </source>
</evidence>
<sequence length="453" mass="51275">MARIERLLAENIKRKNEISHASSQRTKPPAENPIAHSTDRFQGLEGQSPASSPAGLIYCAGYRLGDIGLFHGIPFLSGDGQQWIGIRSDDETSADCEASPLWHNQRQPWSTFPSFINPSRWDVTALLPLASVEKFLANYLKSPFSEAFPIADRVLFSKVIERAYTQQDSSRDSCTTNACIFAFLAFASLNAYPADTSLPPLDEEQCITAAQLLVPDLLDARPSTEIVDALLMFAVYQFGCGNVHVVDILLSAIVRFLFMLGAHLYPGEEMESLSTEALTLEMRNILHLRDDFWICYVLDKEITFRTGRPPIINDNSCDLTFPKYYWKQSDANFKGFRRLPGDLRLSTIKSKAYEKLYSPSALRKVDAEILKDIRELDEMLENWRQSLPLDRRPALSVTQLPNKSNEIEREASLDFDISVFLVKLEYHHCMTTHSPGEQPLYQLGAQSPDRRRT</sequence>
<dbReference type="Proteomes" id="UP000053342">
    <property type="component" value="Unassembled WGS sequence"/>
</dbReference>
<keyword evidence="4" id="KW-0804">Transcription</keyword>
<evidence type="ECO:0000256" key="4">
    <source>
        <dbReference type="ARBA" id="ARBA00023163"/>
    </source>
</evidence>
<dbReference type="Pfam" id="PF04082">
    <property type="entry name" value="Fungal_trans"/>
    <property type="match status" value="1"/>
</dbReference>
<dbReference type="SMART" id="SM00906">
    <property type="entry name" value="Fungal_trans"/>
    <property type="match status" value="1"/>
</dbReference>
<evidence type="ECO:0000313" key="9">
    <source>
        <dbReference type="Proteomes" id="UP000053342"/>
    </source>
</evidence>
<keyword evidence="5" id="KW-0539">Nucleus</keyword>
<dbReference type="HOGENOM" id="CLU_010813_2_0_1"/>
<dbReference type="GO" id="GO:0003700">
    <property type="term" value="F:DNA-binding transcription factor activity"/>
    <property type="evidence" value="ECO:0007669"/>
    <property type="project" value="InterPro"/>
</dbReference>
<dbReference type="CDD" id="cd12148">
    <property type="entry name" value="fungal_TF_MHR"/>
    <property type="match status" value="1"/>
</dbReference>
<proteinExistence type="predicted"/>
<evidence type="ECO:0000256" key="3">
    <source>
        <dbReference type="ARBA" id="ARBA00023125"/>
    </source>
</evidence>
<name>A0A0D2CAE7_9EURO</name>
<dbReference type="OrthoDB" id="4116913at2759"/>
<evidence type="ECO:0000259" key="7">
    <source>
        <dbReference type="SMART" id="SM00906"/>
    </source>
</evidence>
<dbReference type="VEuPathDB" id="FungiDB:PV06_02482"/>
<dbReference type="EMBL" id="KN847333">
    <property type="protein sequence ID" value="KIW46852.1"/>
    <property type="molecule type" value="Genomic_DNA"/>
</dbReference>
<dbReference type="GO" id="GO:0008270">
    <property type="term" value="F:zinc ion binding"/>
    <property type="evidence" value="ECO:0007669"/>
    <property type="project" value="InterPro"/>
</dbReference>
<dbReference type="RefSeq" id="XP_016267068.1">
    <property type="nucleotide sequence ID" value="XM_016403171.1"/>
</dbReference>
<evidence type="ECO:0000256" key="5">
    <source>
        <dbReference type="ARBA" id="ARBA00023242"/>
    </source>
</evidence>
<keyword evidence="9" id="KW-1185">Reference proteome</keyword>
<dbReference type="GO" id="GO:0006351">
    <property type="term" value="P:DNA-templated transcription"/>
    <property type="evidence" value="ECO:0007669"/>
    <property type="project" value="InterPro"/>
</dbReference>
<evidence type="ECO:0000256" key="2">
    <source>
        <dbReference type="ARBA" id="ARBA00023015"/>
    </source>
</evidence>
<dbReference type="PANTHER" id="PTHR46910:SF37">
    <property type="entry name" value="ZN(II)2CYS6 TRANSCRIPTION FACTOR (EUROFUNG)"/>
    <property type="match status" value="1"/>
</dbReference>
<gene>
    <name evidence="8" type="ORF">PV06_02482</name>
</gene>
<reference evidence="8 9" key="1">
    <citation type="submission" date="2015-01" db="EMBL/GenBank/DDBJ databases">
        <title>The Genome Sequence of Exophiala oligosperma CBS72588.</title>
        <authorList>
            <consortium name="The Broad Institute Genomics Platform"/>
            <person name="Cuomo C."/>
            <person name="de Hoog S."/>
            <person name="Gorbushina A."/>
            <person name="Stielow B."/>
            <person name="Teixiera M."/>
            <person name="Abouelleil A."/>
            <person name="Chapman S.B."/>
            <person name="Priest M."/>
            <person name="Young S.K."/>
            <person name="Wortman J."/>
            <person name="Nusbaum C."/>
            <person name="Birren B."/>
        </authorList>
    </citation>
    <scope>NUCLEOTIDE SEQUENCE [LARGE SCALE GENOMIC DNA]</scope>
    <source>
        <strain evidence="8 9">CBS 72588</strain>
    </source>
</reference>
<organism evidence="8 9">
    <name type="scientific">Exophiala oligosperma</name>
    <dbReference type="NCBI Taxonomy" id="215243"/>
    <lineage>
        <taxon>Eukaryota</taxon>
        <taxon>Fungi</taxon>
        <taxon>Dikarya</taxon>
        <taxon>Ascomycota</taxon>
        <taxon>Pezizomycotina</taxon>
        <taxon>Eurotiomycetes</taxon>
        <taxon>Chaetothyriomycetidae</taxon>
        <taxon>Chaetothyriales</taxon>
        <taxon>Herpotrichiellaceae</taxon>
        <taxon>Exophiala</taxon>
    </lineage>
</organism>
<dbReference type="STRING" id="215243.A0A0D2CAE7"/>
<protein>
    <recommendedName>
        <fullName evidence="7">Xylanolytic transcriptional activator regulatory domain-containing protein</fullName>
    </recommendedName>
</protein>
<dbReference type="GeneID" id="27354556"/>
<comment type="subcellular location">
    <subcellularLocation>
        <location evidence="1">Nucleus</location>
    </subcellularLocation>
</comment>
<accession>A0A0D2CAE7</accession>
<evidence type="ECO:0000256" key="6">
    <source>
        <dbReference type="SAM" id="MobiDB-lite"/>
    </source>
</evidence>
<dbReference type="AlphaFoldDB" id="A0A0D2CAE7"/>
<dbReference type="GO" id="GO:0005634">
    <property type="term" value="C:nucleus"/>
    <property type="evidence" value="ECO:0007669"/>
    <property type="project" value="UniProtKB-SubCell"/>
</dbReference>
<evidence type="ECO:0000256" key="1">
    <source>
        <dbReference type="ARBA" id="ARBA00004123"/>
    </source>
</evidence>
<keyword evidence="2" id="KW-0805">Transcription regulation</keyword>
<dbReference type="InterPro" id="IPR050987">
    <property type="entry name" value="AtrR-like"/>
</dbReference>
<feature type="domain" description="Xylanolytic transcriptional activator regulatory" evidence="7">
    <location>
        <begin position="246"/>
        <end position="328"/>
    </location>
</feature>